<keyword evidence="2" id="KW-1185">Reference proteome</keyword>
<dbReference type="AlphaFoldDB" id="A0A8S1UQF8"/>
<evidence type="ECO:0000313" key="1">
    <source>
        <dbReference type="EMBL" id="CAD8166333.1"/>
    </source>
</evidence>
<reference evidence="1" key="1">
    <citation type="submission" date="2021-01" db="EMBL/GenBank/DDBJ databases">
        <authorList>
            <consortium name="Genoscope - CEA"/>
            <person name="William W."/>
        </authorList>
    </citation>
    <scope>NUCLEOTIDE SEQUENCE</scope>
</reference>
<comment type="caution">
    <text evidence="1">The sequence shown here is derived from an EMBL/GenBank/DDBJ whole genome shotgun (WGS) entry which is preliminary data.</text>
</comment>
<dbReference type="Proteomes" id="UP000683925">
    <property type="component" value="Unassembled WGS sequence"/>
</dbReference>
<evidence type="ECO:0000313" key="2">
    <source>
        <dbReference type="Proteomes" id="UP000683925"/>
    </source>
</evidence>
<organism evidence="1 2">
    <name type="scientific">Paramecium octaurelia</name>
    <dbReference type="NCBI Taxonomy" id="43137"/>
    <lineage>
        <taxon>Eukaryota</taxon>
        <taxon>Sar</taxon>
        <taxon>Alveolata</taxon>
        <taxon>Ciliophora</taxon>
        <taxon>Intramacronucleata</taxon>
        <taxon>Oligohymenophorea</taxon>
        <taxon>Peniculida</taxon>
        <taxon>Parameciidae</taxon>
        <taxon>Paramecium</taxon>
    </lineage>
</organism>
<accession>A0A8S1UQF8</accession>
<name>A0A8S1UQF8_PAROT</name>
<protein>
    <submittedName>
        <fullName evidence="1">Uncharacterized protein</fullName>
    </submittedName>
</protein>
<dbReference type="EMBL" id="CAJJDP010000048">
    <property type="protein sequence ID" value="CAD8166333.1"/>
    <property type="molecule type" value="Genomic_DNA"/>
</dbReference>
<proteinExistence type="predicted"/>
<gene>
    <name evidence="1" type="ORF">POCTA_138.1.T0480104</name>
</gene>
<sequence>MCAKNIGDDQMDLPINLVDEHIDMLIQVKTKRMVA</sequence>